<feature type="domain" description="Signal transduction histidine kinase internal region" evidence="3">
    <location>
        <begin position="181"/>
        <end position="258"/>
    </location>
</feature>
<proteinExistence type="predicted"/>
<comment type="caution">
    <text evidence="4">The sequence shown here is derived from an EMBL/GenBank/DDBJ whole genome shotgun (WGS) entry which is preliminary data.</text>
</comment>
<dbReference type="AlphaFoldDB" id="A0A7C9BJP8"/>
<keyword evidence="2" id="KW-0812">Transmembrane</keyword>
<feature type="transmembrane region" description="Helical" evidence="2">
    <location>
        <begin position="75"/>
        <end position="96"/>
    </location>
</feature>
<dbReference type="EMBL" id="WHLY01000002">
    <property type="protein sequence ID" value="MPR36861.1"/>
    <property type="molecule type" value="Genomic_DNA"/>
</dbReference>
<sequence>MNRLNDTWLRIIGISTLLAISISVNDYYQRPYSPRMLFKIMVTLGTITAIWHVMRYLLIYFRKRYPRKSQFIKRLSLTFLASSFINTVIIWLSWALQHLITYGSLTDFRIYHDMASITVNNHKLSLGLYGFDIVLAVVNFLFFQVMYEIVFFIHDSIIREKQLRLAEQEREMLRAANLQSQLDALKQQVNPHFLFNSLNALDSLIEDDPPRARVFLEELSTVYRYLLRSNEHHLIDLEKELGFIQSYYHLLKTRLGDGLQLNLVIDDRYRTYKLPTLTLQLLVENAFKHNIVLPDQPLVIDIRTDQAGNLLIQNNIQRKNVRVASNGVGLSNILTKYRVLSQPTPTIREANGQFEVTLPLIDASN</sequence>
<evidence type="ECO:0000313" key="4">
    <source>
        <dbReference type="EMBL" id="MPR36861.1"/>
    </source>
</evidence>
<feature type="transmembrane region" description="Helical" evidence="2">
    <location>
        <begin position="36"/>
        <end position="54"/>
    </location>
</feature>
<dbReference type="InterPro" id="IPR050640">
    <property type="entry name" value="Bact_2-comp_sensor_kinase"/>
</dbReference>
<protein>
    <submittedName>
        <fullName evidence="4">Sensor protein lytS</fullName>
    </submittedName>
</protein>
<dbReference type="GO" id="GO:0016020">
    <property type="term" value="C:membrane"/>
    <property type="evidence" value="ECO:0007669"/>
    <property type="project" value="InterPro"/>
</dbReference>
<keyword evidence="1" id="KW-0175">Coiled coil</keyword>
<dbReference type="RefSeq" id="WP_152765128.1">
    <property type="nucleotide sequence ID" value="NZ_WHLY01000002.1"/>
</dbReference>
<keyword evidence="2" id="KW-0472">Membrane</keyword>
<reference evidence="4 5" key="1">
    <citation type="submission" date="2019-10" db="EMBL/GenBank/DDBJ databases">
        <title>Draft Genome Sequence of Cytophagaceae sp. SJW1-29.</title>
        <authorList>
            <person name="Choi A."/>
        </authorList>
    </citation>
    <scope>NUCLEOTIDE SEQUENCE [LARGE SCALE GENOMIC DNA]</scope>
    <source>
        <strain evidence="4 5">SJW1-29</strain>
    </source>
</reference>
<dbReference type="PANTHER" id="PTHR34220:SF7">
    <property type="entry name" value="SENSOR HISTIDINE KINASE YPDA"/>
    <property type="match status" value="1"/>
</dbReference>
<evidence type="ECO:0000259" key="3">
    <source>
        <dbReference type="Pfam" id="PF06580"/>
    </source>
</evidence>
<keyword evidence="5" id="KW-1185">Reference proteome</keyword>
<feature type="coiled-coil region" evidence="1">
    <location>
        <begin position="158"/>
        <end position="188"/>
    </location>
</feature>
<dbReference type="Pfam" id="PF06580">
    <property type="entry name" value="His_kinase"/>
    <property type="match status" value="1"/>
</dbReference>
<evidence type="ECO:0000256" key="1">
    <source>
        <dbReference type="SAM" id="Coils"/>
    </source>
</evidence>
<accession>A0A7C9BJP8</accession>
<dbReference type="InterPro" id="IPR010559">
    <property type="entry name" value="Sig_transdc_His_kin_internal"/>
</dbReference>
<evidence type="ECO:0000256" key="2">
    <source>
        <dbReference type="SAM" id="Phobius"/>
    </source>
</evidence>
<dbReference type="Proteomes" id="UP000479293">
    <property type="component" value="Unassembled WGS sequence"/>
</dbReference>
<feature type="transmembrane region" description="Helical" evidence="2">
    <location>
        <begin position="133"/>
        <end position="154"/>
    </location>
</feature>
<gene>
    <name evidence="4" type="ORF">GBK04_26900</name>
</gene>
<organism evidence="4 5">
    <name type="scientific">Salmonirosea aquatica</name>
    <dbReference type="NCBI Taxonomy" id="2654236"/>
    <lineage>
        <taxon>Bacteria</taxon>
        <taxon>Pseudomonadati</taxon>
        <taxon>Bacteroidota</taxon>
        <taxon>Cytophagia</taxon>
        <taxon>Cytophagales</taxon>
        <taxon>Spirosomataceae</taxon>
        <taxon>Salmonirosea</taxon>
    </lineage>
</organism>
<keyword evidence="2" id="KW-1133">Transmembrane helix</keyword>
<feature type="transmembrane region" description="Helical" evidence="2">
    <location>
        <begin position="7"/>
        <end position="24"/>
    </location>
</feature>
<dbReference type="PANTHER" id="PTHR34220">
    <property type="entry name" value="SENSOR HISTIDINE KINASE YPDA"/>
    <property type="match status" value="1"/>
</dbReference>
<name>A0A7C9BJP8_9BACT</name>
<evidence type="ECO:0000313" key="5">
    <source>
        <dbReference type="Proteomes" id="UP000479293"/>
    </source>
</evidence>
<dbReference type="GO" id="GO:0000155">
    <property type="term" value="F:phosphorelay sensor kinase activity"/>
    <property type="evidence" value="ECO:0007669"/>
    <property type="project" value="InterPro"/>
</dbReference>